<dbReference type="Pfam" id="PF13561">
    <property type="entry name" value="adh_short_C2"/>
    <property type="match status" value="1"/>
</dbReference>
<dbReference type="PANTHER" id="PTHR42760:SF5">
    <property type="entry name" value="2-DEHYDRO-3-DEOXY-D-GLUCONATE 5-DEHYDROGENASE"/>
    <property type="match status" value="1"/>
</dbReference>
<comment type="similarity">
    <text evidence="1">Belongs to the short-chain dehydrogenases/reductases (SDR) family.</text>
</comment>
<dbReference type="SUPFAM" id="SSF51735">
    <property type="entry name" value="NAD(P)-binding Rossmann-fold domains"/>
    <property type="match status" value="1"/>
</dbReference>
<dbReference type="RefSeq" id="WP_043065205.1">
    <property type="nucleotide sequence ID" value="NZ_BJOA01000195.1"/>
</dbReference>
<evidence type="ECO:0000313" key="5">
    <source>
        <dbReference type="Proteomes" id="UP000037269"/>
    </source>
</evidence>
<dbReference type="PROSITE" id="PS00061">
    <property type="entry name" value="ADH_SHORT"/>
    <property type="match status" value="1"/>
</dbReference>
<evidence type="ECO:0000313" key="6">
    <source>
        <dbReference type="Proteomes" id="UP000182836"/>
    </source>
</evidence>
<dbReference type="OrthoDB" id="9803333at2"/>
<evidence type="ECO:0000256" key="2">
    <source>
        <dbReference type="ARBA" id="ARBA00023002"/>
    </source>
</evidence>
<dbReference type="FunFam" id="3.40.50.720:FF:000084">
    <property type="entry name" value="Short-chain dehydrogenase reductase"/>
    <property type="match status" value="1"/>
</dbReference>
<dbReference type="AlphaFoldDB" id="A0A0D1XSG6"/>
<dbReference type="PRINTS" id="PR00081">
    <property type="entry name" value="GDHRDH"/>
</dbReference>
<dbReference type="EMBL" id="FNED01000025">
    <property type="protein sequence ID" value="SDJ69335.1"/>
    <property type="molecule type" value="Genomic_DNA"/>
</dbReference>
<accession>A0A0D1XSG6</accession>
<dbReference type="GeneID" id="42306840"/>
<dbReference type="GO" id="GO:0016616">
    <property type="term" value="F:oxidoreductase activity, acting on the CH-OH group of donors, NAD or NADP as acceptor"/>
    <property type="evidence" value="ECO:0007669"/>
    <property type="project" value="TreeGrafter"/>
</dbReference>
<sequence>MFTLTGKKAIITGAAQGLGKAMATALHDAGAEVVILDISDRAQDTAAEIGKEGASVHAVKGNLMDRENLEEAFQEAVNKLEGRVDILINSAGLIERKSAMDFSLESWDRIFEVNVSAVFQLSRLAARIMIEQGSGKIINMGSILSFLGGFNAAAYSTSKGAIAQLTKSLSNEWAGHGIQVNAIAPGYMLTTMNDDIKNDEVRSPQINARIPAGRWGTPEDVTGTAVFLSSAASDYITGVVIPVDGGVLAR</sequence>
<dbReference type="InterPro" id="IPR020904">
    <property type="entry name" value="Sc_DH/Rdtase_CS"/>
</dbReference>
<dbReference type="PANTHER" id="PTHR42760">
    <property type="entry name" value="SHORT-CHAIN DEHYDROGENASES/REDUCTASES FAMILY MEMBER"/>
    <property type="match status" value="1"/>
</dbReference>
<dbReference type="InterPro" id="IPR002347">
    <property type="entry name" value="SDR_fam"/>
</dbReference>
<gene>
    <name evidence="3" type="ORF">AF333_16850</name>
    <name evidence="4" type="ORF">SAMN04487909_12551</name>
</gene>
<keyword evidence="2" id="KW-0560">Oxidoreductase</keyword>
<evidence type="ECO:0000313" key="3">
    <source>
        <dbReference type="EMBL" id="KON96901.1"/>
    </source>
</evidence>
<evidence type="ECO:0000313" key="4">
    <source>
        <dbReference type="EMBL" id="SDJ69335.1"/>
    </source>
</evidence>
<organism evidence="3 5">
    <name type="scientific">Aneurinibacillus migulanus</name>
    <name type="common">Bacillus migulanus</name>
    <dbReference type="NCBI Taxonomy" id="47500"/>
    <lineage>
        <taxon>Bacteria</taxon>
        <taxon>Bacillati</taxon>
        <taxon>Bacillota</taxon>
        <taxon>Bacilli</taxon>
        <taxon>Bacillales</taxon>
        <taxon>Paenibacillaceae</taxon>
        <taxon>Aneurinibacillus group</taxon>
        <taxon>Aneurinibacillus</taxon>
    </lineage>
</organism>
<keyword evidence="5" id="KW-1185">Reference proteome</keyword>
<dbReference type="Proteomes" id="UP000037269">
    <property type="component" value="Unassembled WGS sequence"/>
</dbReference>
<dbReference type="PRINTS" id="PR00080">
    <property type="entry name" value="SDRFAMILY"/>
</dbReference>
<reference evidence="4 6" key="2">
    <citation type="submission" date="2016-10" db="EMBL/GenBank/DDBJ databases">
        <authorList>
            <person name="de Groot N.N."/>
        </authorList>
    </citation>
    <scope>NUCLEOTIDE SEQUENCE [LARGE SCALE GENOMIC DNA]</scope>
    <source>
        <strain evidence="4 6">DSM 2895</strain>
    </source>
</reference>
<protein>
    <submittedName>
        <fullName evidence="3">2-deoxy-D-gluconate 3-dehydrogenase</fullName>
    </submittedName>
</protein>
<dbReference type="Proteomes" id="UP000182836">
    <property type="component" value="Unassembled WGS sequence"/>
</dbReference>
<dbReference type="Gene3D" id="3.40.50.720">
    <property type="entry name" value="NAD(P)-binding Rossmann-like Domain"/>
    <property type="match status" value="1"/>
</dbReference>
<proteinExistence type="inferred from homology"/>
<evidence type="ECO:0000256" key="1">
    <source>
        <dbReference type="ARBA" id="ARBA00006484"/>
    </source>
</evidence>
<reference evidence="3 5" key="1">
    <citation type="submission" date="2015-07" db="EMBL/GenBank/DDBJ databases">
        <title>Fjat-14205 dsm 2895.</title>
        <authorList>
            <person name="Liu B."/>
            <person name="Wang J."/>
            <person name="Zhu Y."/>
            <person name="Liu G."/>
            <person name="Chen Q."/>
            <person name="Chen Z."/>
            <person name="Lan J."/>
            <person name="Che J."/>
            <person name="Ge C."/>
            <person name="Shi H."/>
            <person name="Pan Z."/>
            <person name="Liu X."/>
        </authorList>
    </citation>
    <scope>NUCLEOTIDE SEQUENCE [LARGE SCALE GENOMIC DNA]</scope>
    <source>
        <strain evidence="3 5">DSM 2895</strain>
    </source>
</reference>
<name>A0A0D1XSG6_ANEMI</name>
<dbReference type="EMBL" id="LGUG01000004">
    <property type="protein sequence ID" value="KON96901.1"/>
    <property type="molecule type" value="Genomic_DNA"/>
</dbReference>
<dbReference type="NCBIfam" id="NF005559">
    <property type="entry name" value="PRK07231.1"/>
    <property type="match status" value="1"/>
</dbReference>
<dbReference type="PATRIC" id="fig|47500.8.peg.5645"/>
<dbReference type="InterPro" id="IPR036291">
    <property type="entry name" value="NAD(P)-bd_dom_sf"/>
</dbReference>
<dbReference type="STRING" id="47500.AF333_16850"/>
<dbReference type="GO" id="GO:0008206">
    <property type="term" value="P:bile acid metabolic process"/>
    <property type="evidence" value="ECO:0007669"/>
    <property type="project" value="UniProtKB-ARBA"/>
</dbReference>